<dbReference type="GO" id="GO:0005975">
    <property type="term" value="P:carbohydrate metabolic process"/>
    <property type="evidence" value="ECO:0007669"/>
    <property type="project" value="InterPro"/>
</dbReference>
<dbReference type="PANTHER" id="PTHR43442:SF3">
    <property type="entry name" value="GLUCONOKINASE-RELATED"/>
    <property type="match status" value="1"/>
</dbReference>
<name>A0AAE8MVS8_9PEZI</name>
<evidence type="ECO:0000256" key="5">
    <source>
        <dbReference type="ARBA" id="ARBA00022741"/>
    </source>
</evidence>
<gene>
    <name evidence="10" type="ORF">DNG_03184</name>
</gene>
<dbReference type="InterPro" id="IPR006001">
    <property type="entry name" value="Therm_gnt_kin"/>
</dbReference>
<proteinExistence type="inferred from homology"/>
<evidence type="ECO:0000256" key="8">
    <source>
        <dbReference type="ARBA" id="ARBA00048090"/>
    </source>
</evidence>
<dbReference type="AlphaFoldDB" id="A0AAE8MVS8"/>
<keyword evidence="5 9" id="KW-0547">Nucleotide-binding</keyword>
<evidence type="ECO:0000256" key="2">
    <source>
        <dbReference type="ARBA" id="ARBA00008420"/>
    </source>
</evidence>
<keyword evidence="7 9" id="KW-0067">ATP-binding</keyword>
<keyword evidence="6 9" id="KW-0418">Kinase</keyword>
<dbReference type="EC" id="2.7.1.12" evidence="3 9"/>
<evidence type="ECO:0000313" key="10">
    <source>
        <dbReference type="EMBL" id="SPO00339.1"/>
    </source>
</evidence>
<comment type="similarity">
    <text evidence="2 9">Belongs to the gluconokinase GntK/GntV family.</text>
</comment>
<organism evidence="10 11">
    <name type="scientific">Cephalotrichum gorgonifer</name>
    <dbReference type="NCBI Taxonomy" id="2041049"/>
    <lineage>
        <taxon>Eukaryota</taxon>
        <taxon>Fungi</taxon>
        <taxon>Dikarya</taxon>
        <taxon>Ascomycota</taxon>
        <taxon>Pezizomycotina</taxon>
        <taxon>Sordariomycetes</taxon>
        <taxon>Hypocreomycetidae</taxon>
        <taxon>Microascales</taxon>
        <taxon>Microascaceae</taxon>
        <taxon>Cephalotrichum</taxon>
    </lineage>
</organism>
<dbReference type="CDD" id="cd02021">
    <property type="entry name" value="GntK"/>
    <property type="match status" value="1"/>
</dbReference>
<dbReference type="Proteomes" id="UP001187682">
    <property type="component" value="Unassembled WGS sequence"/>
</dbReference>
<evidence type="ECO:0000313" key="11">
    <source>
        <dbReference type="Proteomes" id="UP001187682"/>
    </source>
</evidence>
<comment type="catalytic activity">
    <reaction evidence="8 9">
        <text>D-gluconate + ATP = 6-phospho-D-gluconate + ADP + H(+)</text>
        <dbReference type="Rhea" id="RHEA:19433"/>
        <dbReference type="ChEBI" id="CHEBI:15378"/>
        <dbReference type="ChEBI" id="CHEBI:18391"/>
        <dbReference type="ChEBI" id="CHEBI:30616"/>
        <dbReference type="ChEBI" id="CHEBI:58759"/>
        <dbReference type="ChEBI" id="CHEBI:456216"/>
        <dbReference type="EC" id="2.7.1.12"/>
    </reaction>
</comment>
<comment type="pathway">
    <text evidence="1 9">Carbohydrate acid metabolism; D-gluconate degradation.</text>
</comment>
<comment type="caution">
    <text evidence="10">The sequence shown here is derived from an EMBL/GenBank/DDBJ whole genome shotgun (WGS) entry which is preliminary data.</text>
</comment>
<accession>A0AAE8MVS8</accession>
<keyword evidence="11" id="KW-1185">Reference proteome</keyword>
<dbReference type="EMBL" id="ONZQ02000003">
    <property type="protein sequence ID" value="SPO00339.1"/>
    <property type="molecule type" value="Genomic_DNA"/>
</dbReference>
<reference evidence="10" key="1">
    <citation type="submission" date="2018-03" db="EMBL/GenBank/DDBJ databases">
        <authorList>
            <person name="Guldener U."/>
        </authorList>
    </citation>
    <scope>NUCLEOTIDE SEQUENCE</scope>
</reference>
<evidence type="ECO:0000256" key="4">
    <source>
        <dbReference type="ARBA" id="ARBA00022679"/>
    </source>
</evidence>
<dbReference type="GO" id="GO:0005524">
    <property type="term" value="F:ATP binding"/>
    <property type="evidence" value="ECO:0007669"/>
    <property type="project" value="UniProtKB-KW"/>
</dbReference>
<dbReference type="NCBIfam" id="TIGR01313">
    <property type="entry name" value="therm_gnt_kin"/>
    <property type="match status" value="1"/>
</dbReference>
<dbReference type="InterPro" id="IPR027417">
    <property type="entry name" value="P-loop_NTPase"/>
</dbReference>
<dbReference type="GO" id="GO:0046316">
    <property type="term" value="F:gluconokinase activity"/>
    <property type="evidence" value="ECO:0007669"/>
    <property type="project" value="UniProtKB-EC"/>
</dbReference>
<keyword evidence="4 9" id="KW-0808">Transferase</keyword>
<evidence type="ECO:0000256" key="3">
    <source>
        <dbReference type="ARBA" id="ARBA00012054"/>
    </source>
</evidence>
<evidence type="ECO:0000256" key="1">
    <source>
        <dbReference type="ARBA" id="ARBA00004875"/>
    </source>
</evidence>
<evidence type="ECO:0000256" key="7">
    <source>
        <dbReference type="ARBA" id="ARBA00022840"/>
    </source>
</evidence>
<dbReference type="SUPFAM" id="SSF52540">
    <property type="entry name" value="P-loop containing nucleoside triphosphate hydrolases"/>
    <property type="match status" value="1"/>
</dbReference>
<evidence type="ECO:0000256" key="9">
    <source>
        <dbReference type="RuleBase" id="RU363066"/>
    </source>
</evidence>
<dbReference type="Gene3D" id="3.40.50.300">
    <property type="entry name" value="P-loop containing nucleotide triphosphate hydrolases"/>
    <property type="match status" value="1"/>
</dbReference>
<sequence length="189" mass="21669">MAINLPKNKMIFVVSGPAASGKTTIATYLSQELAIPYIEGDDYHTTANKVKMGSGIPLTDGDRWDWLITLRHEATKQLRESEAVIITCSSLRRRYRDVFRVVSYEDPAVQLRFLYLKARQQHLQARITARVGHYMKGSMVRSQMECLEEPAQDEFDVVQVDVQGDQVAVCRDALDRVWERLNEHEVEVK</sequence>
<evidence type="ECO:0000256" key="6">
    <source>
        <dbReference type="ARBA" id="ARBA00022777"/>
    </source>
</evidence>
<dbReference type="GO" id="GO:0005737">
    <property type="term" value="C:cytoplasm"/>
    <property type="evidence" value="ECO:0007669"/>
    <property type="project" value="TreeGrafter"/>
</dbReference>
<dbReference type="Pfam" id="PF13671">
    <property type="entry name" value="AAA_33"/>
    <property type="match status" value="1"/>
</dbReference>
<dbReference type="PANTHER" id="PTHR43442">
    <property type="entry name" value="GLUCONOKINASE-RELATED"/>
    <property type="match status" value="1"/>
</dbReference>
<protein>
    <recommendedName>
        <fullName evidence="3 9">Gluconokinase</fullName>
        <ecNumber evidence="3 9">2.7.1.12</ecNumber>
    </recommendedName>
</protein>